<name>A0A1H6FD52_9GAMM</name>
<dbReference type="SUPFAM" id="SSF117070">
    <property type="entry name" value="LEA14-like"/>
    <property type="match status" value="1"/>
</dbReference>
<dbReference type="SMART" id="SM00769">
    <property type="entry name" value="WHy"/>
    <property type="match status" value="1"/>
</dbReference>
<keyword evidence="3" id="KW-1185">Reference proteome</keyword>
<dbReference type="OrthoDB" id="6196336at2"/>
<gene>
    <name evidence="2" type="ORF">MBHS_03864</name>
</gene>
<sequence>MKKSVLFGLTLLIVSGCASLGVNERPYVSLSNLTPLGMSLLEQHYQLQLRIQNPSPVPLSINGMAFKLEINGKNFARGVSNKKTSIPAFSSQLVEAEVSSSLFGILRQVQSLSDGQQTHFRYRLSGTLYSDGLMSVSFETKDEIALSQFQ</sequence>
<dbReference type="PROSITE" id="PS51257">
    <property type="entry name" value="PROKAR_LIPOPROTEIN"/>
    <property type="match status" value="1"/>
</dbReference>
<protein>
    <submittedName>
        <fullName evidence="2">Late embryogenesis abundant protein</fullName>
    </submittedName>
</protein>
<reference evidence="2 3" key="1">
    <citation type="submission" date="2016-10" db="EMBL/GenBank/DDBJ databases">
        <authorList>
            <person name="de Groot N.N."/>
        </authorList>
    </citation>
    <scope>NUCLEOTIDE SEQUENCE [LARGE SCALE GENOMIC DNA]</scope>
    <source>
        <strain evidence="2">MBHS1</strain>
    </source>
</reference>
<accession>A0A1H6FD52</accession>
<dbReference type="AlphaFoldDB" id="A0A1H6FD52"/>
<feature type="domain" description="Water stress and hypersensitive response" evidence="1">
    <location>
        <begin position="28"/>
        <end position="147"/>
    </location>
</feature>
<organism evidence="2 3">
    <name type="scientific">Candidatus Venteria ishoeyi</name>
    <dbReference type="NCBI Taxonomy" id="1899563"/>
    <lineage>
        <taxon>Bacteria</taxon>
        <taxon>Pseudomonadati</taxon>
        <taxon>Pseudomonadota</taxon>
        <taxon>Gammaproteobacteria</taxon>
        <taxon>Thiotrichales</taxon>
        <taxon>Thiotrichaceae</taxon>
        <taxon>Venteria</taxon>
    </lineage>
</organism>
<evidence type="ECO:0000313" key="3">
    <source>
        <dbReference type="Proteomes" id="UP000236724"/>
    </source>
</evidence>
<dbReference type="GO" id="GO:0009269">
    <property type="term" value="P:response to desiccation"/>
    <property type="evidence" value="ECO:0007669"/>
    <property type="project" value="InterPro"/>
</dbReference>
<dbReference type="InterPro" id="IPR004864">
    <property type="entry name" value="LEA_2"/>
</dbReference>
<dbReference type="Proteomes" id="UP000236724">
    <property type="component" value="Unassembled WGS sequence"/>
</dbReference>
<evidence type="ECO:0000259" key="1">
    <source>
        <dbReference type="SMART" id="SM00769"/>
    </source>
</evidence>
<dbReference type="EMBL" id="FMSV02000542">
    <property type="protein sequence ID" value="SEH07977.1"/>
    <property type="molecule type" value="Genomic_DNA"/>
</dbReference>
<dbReference type="Pfam" id="PF03168">
    <property type="entry name" value="LEA_2"/>
    <property type="match status" value="1"/>
</dbReference>
<proteinExistence type="predicted"/>
<evidence type="ECO:0000313" key="2">
    <source>
        <dbReference type="EMBL" id="SEH07977.1"/>
    </source>
</evidence>
<dbReference type="InterPro" id="IPR013990">
    <property type="entry name" value="WHy-dom"/>
</dbReference>
<dbReference type="Gene3D" id="2.60.40.1820">
    <property type="match status" value="1"/>
</dbReference>
<dbReference type="RefSeq" id="WP_103921564.1">
    <property type="nucleotide sequence ID" value="NZ_FMSV02000542.1"/>
</dbReference>